<keyword evidence="1" id="KW-0732">Signal</keyword>
<sequence length="67" mass="6970">MKVIDTFVTLLAGAAVVAASPVDSEAKVAKRGGGYMSGVCNGTSCKFGFSNWCVINPAPDLLFWENG</sequence>
<dbReference type="AlphaFoldDB" id="A0AB34FV45"/>
<name>A0AB34FV45_9HYPO</name>
<evidence type="ECO:0000313" key="3">
    <source>
        <dbReference type="Proteomes" id="UP001163105"/>
    </source>
</evidence>
<organism evidence="2 3">
    <name type="scientific">Purpureocillium lavendulum</name>
    <dbReference type="NCBI Taxonomy" id="1247861"/>
    <lineage>
        <taxon>Eukaryota</taxon>
        <taxon>Fungi</taxon>
        <taxon>Dikarya</taxon>
        <taxon>Ascomycota</taxon>
        <taxon>Pezizomycotina</taxon>
        <taxon>Sordariomycetes</taxon>
        <taxon>Hypocreomycetidae</taxon>
        <taxon>Hypocreales</taxon>
        <taxon>Ophiocordycipitaceae</taxon>
        <taxon>Purpureocillium</taxon>
    </lineage>
</organism>
<accession>A0AB34FV45</accession>
<gene>
    <name evidence="2" type="ORF">O9K51_04411</name>
</gene>
<evidence type="ECO:0000313" key="2">
    <source>
        <dbReference type="EMBL" id="KAJ6443232.1"/>
    </source>
</evidence>
<feature type="chain" id="PRO_5044271456" evidence="1">
    <location>
        <begin position="20"/>
        <end position="67"/>
    </location>
</feature>
<keyword evidence="3" id="KW-1185">Reference proteome</keyword>
<evidence type="ECO:0000256" key="1">
    <source>
        <dbReference type="SAM" id="SignalP"/>
    </source>
</evidence>
<comment type="caution">
    <text evidence="2">The sequence shown here is derived from an EMBL/GenBank/DDBJ whole genome shotgun (WGS) entry which is preliminary data.</text>
</comment>
<reference evidence="2" key="1">
    <citation type="submission" date="2023-01" db="EMBL/GenBank/DDBJ databases">
        <title>The growth and conidiation of Purpureocillium lavendulum are regulated by nitrogen source and histone H3K14 acetylation.</title>
        <authorList>
            <person name="Tang P."/>
            <person name="Han J."/>
            <person name="Zhang C."/>
            <person name="Tang P."/>
            <person name="Qi F."/>
            <person name="Zhang K."/>
            <person name="Liang L."/>
        </authorList>
    </citation>
    <scope>NUCLEOTIDE SEQUENCE</scope>
    <source>
        <strain evidence="2">YMF1.00683</strain>
    </source>
</reference>
<feature type="signal peptide" evidence="1">
    <location>
        <begin position="1"/>
        <end position="19"/>
    </location>
</feature>
<dbReference type="Proteomes" id="UP001163105">
    <property type="component" value="Unassembled WGS sequence"/>
</dbReference>
<dbReference type="EMBL" id="JAQHRD010000003">
    <property type="protein sequence ID" value="KAJ6443232.1"/>
    <property type="molecule type" value="Genomic_DNA"/>
</dbReference>
<protein>
    <submittedName>
        <fullName evidence="2">Uncharacterized protein</fullName>
    </submittedName>
</protein>
<proteinExistence type="predicted"/>